<organism evidence="1">
    <name type="scientific">freshwater metagenome</name>
    <dbReference type="NCBI Taxonomy" id="449393"/>
    <lineage>
        <taxon>unclassified sequences</taxon>
        <taxon>metagenomes</taxon>
        <taxon>ecological metagenomes</taxon>
    </lineage>
</organism>
<dbReference type="AlphaFoldDB" id="A0A6J7HZF9"/>
<gene>
    <name evidence="1" type="ORF">UFOPK3610_01567</name>
</gene>
<name>A0A6J7HZF9_9ZZZZ</name>
<protein>
    <submittedName>
        <fullName evidence="1">Unannotated protein</fullName>
    </submittedName>
</protein>
<accession>A0A6J7HZF9</accession>
<sequence>MRLHAQPRVRLRVGDIRVIGRLGHQALARVIGERAGLAYLNPSLVVAESSDASLGVDHFLRASAGIGLDGHAHAGTVLATGHGLVRRVKLNCLRPLRSADGCVDLGGNLCRIDHRSFAYGRERDALNDAVCTKSWS</sequence>
<proteinExistence type="predicted"/>
<dbReference type="EMBL" id="CAFBMR010000083">
    <property type="protein sequence ID" value="CAB4923847.1"/>
    <property type="molecule type" value="Genomic_DNA"/>
</dbReference>
<reference evidence="1" key="1">
    <citation type="submission" date="2020-05" db="EMBL/GenBank/DDBJ databases">
        <authorList>
            <person name="Chiriac C."/>
            <person name="Salcher M."/>
            <person name="Ghai R."/>
            <person name="Kavagutti S V."/>
        </authorList>
    </citation>
    <scope>NUCLEOTIDE SEQUENCE</scope>
</reference>
<evidence type="ECO:0000313" key="1">
    <source>
        <dbReference type="EMBL" id="CAB4923847.1"/>
    </source>
</evidence>